<dbReference type="STRING" id="6205.A0A0R3WXH2"/>
<gene>
    <name evidence="1" type="ORF">TTAC_LOCUS5447</name>
</gene>
<dbReference type="AlphaFoldDB" id="A0A0R3WXH2"/>
<protein>
    <submittedName>
        <fullName evidence="3">Mediator of RNA polymerase II transcription subunit 31</fullName>
    </submittedName>
</protein>
<dbReference type="PANTHER" id="PTHR19297:SF191">
    <property type="entry name" value="PROTEIN XYLOSYLTRANSFERASE"/>
    <property type="match status" value="1"/>
</dbReference>
<reference evidence="3" key="1">
    <citation type="submission" date="2017-02" db="UniProtKB">
        <authorList>
            <consortium name="WormBaseParasite"/>
        </authorList>
    </citation>
    <scope>IDENTIFICATION</scope>
</reference>
<keyword evidence="2" id="KW-1185">Reference proteome</keyword>
<reference evidence="1 2" key="2">
    <citation type="submission" date="2018-11" db="EMBL/GenBank/DDBJ databases">
        <authorList>
            <consortium name="Pathogen Informatics"/>
        </authorList>
    </citation>
    <scope>NUCLEOTIDE SEQUENCE [LARGE SCALE GENOMIC DNA]</scope>
</reference>
<dbReference type="EMBL" id="UYWX01007551">
    <property type="protein sequence ID" value="VDM27017.1"/>
    <property type="molecule type" value="Genomic_DNA"/>
</dbReference>
<dbReference type="OrthoDB" id="2019572at2759"/>
<dbReference type="GO" id="GO:0008375">
    <property type="term" value="F:acetylglucosaminyltransferase activity"/>
    <property type="evidence" value="ECO:0007669"/>
    <property type="project" value="TreeGrafter"/>
</dbReference>
<accession>A0A0R3WXH2</accession>
<evidence type="ECO:0000313" key="3">
    <source>
        <dbReference type="WBParaSite" id="TTAC_0000546201-mRNA-1"/>
    </source>
</evidence>
<evidence type="ECO:0000313" key="1">
    <source>
        <dbReference type="EMBL" id="VDM27017.1"/>
    </source>
</evidence>
<evidence type="ECO:0000313" key="2">
    <source>
        <dbReference type="Proteomes" id="UP000274429"/>
    </source>
</evidence>
<dbReference type="Proteomes" id="UP000274429">
    <property type="component" value="Unassembled WGS sequence"/>
</dbReference>
<dbReference type="PANTHER" id="PTHR19297">
    <property type="entry name" value="GLYCOSYLTRANSFERASE 14 FAMILY MEMBER"/>
    <property type="match status" value="1"/>
</dbReference>
<name>A0A0R3WXH2_HYDTA</name>
<proteinExistence type="predicted"/>
<sequence>MEPIRTLLLRHAMFQHPDELFFATLAYNPHLKLPGACLTAPPPRSEVNLGFLAKFVIWSDYKMHCPTLYTRSVCILGTAHIPQLRRAPHLFANKFYSDYQPEAYDEMEKWYFEKLAKEIASETYAADAFNVSVYANRTCSRHHL</sequence>
<dbReference type="WBParaSite" id="TTAC_0000546201-mRNA-1">
    <property type="protein sequence ID" value="TTAC_0000546201-mRNA-1"/>
    <property type="gene ID" value="TTAC_0000546201"/>
</dbReference>
<organism evidence="3">
    <name type="scientific">Hydatigena taeniaeformis</name>
    <name type="common">Feline tapeworm</name>
    <name type="synonym">Taenia taeniaeformis</name>
    <dbReference type="NCBI Taxonomy" id="6205"/>
    <lineage>
        <taxon>Eukaryota</taxon>
        <taxon>Metazoa</taxon>
        <taxon>Spiralia</taxon>
        <taxon>Lophotrochozoa</taxon>
        <taxon>Platyhelminthes</taxon>
        <taxon>Cestoda</taxon>
        <taxon>Eucestoda</taxon>
        <taxon>Cyclophyllidea</taxon>
        <taxon>Taeniidae</taxon>
        <taxon>Hydatigera</taxon>
    </lineage>
</organism>